<evidence type="ECO:0000256" key="3">
    <source>
        <dbReference type="SAM" id="Phobius"/>
    </source>
</evidence>
<dbReference type="InterPro" id="IPR012902">
    <property type="entry name" value="N_methyl_site"/>
</dbReference>
<reference evidence="5" key="1">
    <citation type="journal article" date="2019" name="Int. J. Syst. Evol. Microbiol.">
        <title>The Global Catalogue of Microorganisms (GCM) 10K type strain sequencing project: providing services to taxonomists for standard genome sequencing and annotation.</title>
        <authorList>
            <consortium name="The Broad Institute Genomics Platform"/>
            <consortium name="The Broad Institute Genome Sequencing Center for Infectious Disease"/>
            <person name="Wu L."/>
            <person name="Ma J."/>
        </authorList>
    </citation>
    <scope>NUCLEOTIDE SEQUENCE [LARGE SCALE GENOMIC DNA]</scope>
    <source>
        <strain evidence="5">CCM 8906</strain>
    </source>
</reference>
<name>A0ABW4H6K8_9LACO</name>
<accession>A0ABW4H6K8</accession>
<dbReference type="EMBL" id="JBHTOM010000020">
    <property type="protein sequence ID" value="MFD1550234.1"/>
    <property type="molecule type" value="Genomic_DNA"/>
</dbReference>
<keyword evidence="3" id="KW-0812">Transmembrane</keyword>
<dbReference type="SUPFAM" id="SSF54523">
    <property type="entry name" value="Pili subunits"/>
    <property type="match status" value="1"/>
</dbReference>
<comment type="subcellular location">
    <subcellularLocation>
        <location evidence="1">Cell surface</location>
    </subcellularLocation>
</comment>
<evidence type="ECO:0000313" key="5">
    <source>
        <dbReference type="Proteomes" id="UP001597195"/>
    </source>
</evidence>
<dbReference type="Proteomes" id="UP001597195">
    <property type="component" value="Unassembled WGS sequence"/>
</dbReference>
<sequence>MSGRTMARDRHGFTLYETLVVLLIVASLTVLVGFQAVAQRRAAAEQAFWPAWQQLWTAGRQVAIARDETVGIFIDRGTGEVKLTLGQSRRVFRRLKPPPGLHWVDGRTGWGITPQGHADAFTMEWYSTTHHVWWYQTFQLGGALIYVEATKTRRPQRVAAS</sequence>
<feature type="transmembrane region" description="Helical" evidence="3">
    <location>
        <begin position="12"/>
        <end position="34"/>
    </location>
</feature>
<evidence type="ECO:0000313" key="4">
    <source>
        <dbReference type="EMBL" id="MFD1550234.1"/>
    </source>
</evidence>
<dbReference type="RefSeq" id="WP_225421397.1">
    <property type="nucleotide sequence ID" value="NZ_JBHTOM010000020.1"/>
</dbReference>
<gene>
    <name evidence="4" type="ORF">ACFQ5T_11135</name>
</gene>
<evidence type="ECO:0000256" key="1">
    <source>
        <dbReference type="ARBA" id="ARBA00004241"/>
    </source>
</evidence>
<comment type="caution">
    <text evidence="4">The sequence shown here is derived from an EMBL/GenBank/DDBJ whole genome shotgun (WGS) entry which is preliminary data.</text>
</comment>
<evidence type="ECO:0000256" key="2">
    <source>
        <dbReference type="ARBA" id="ARBA00023287"/>
    </source>
</evidence>
<keyword evidence="5" id="KW-1185">Reference proteome</keyword>
<dbReference type="NCBIfam" id="TIGR02532">
    <property type="entry name" value="IV_pilin_GFxxxE"/>
    <property type="match status" value="1"/>
</dbReference>
<organism evidence="4 5">
    <name type="scientific">Levilactobacillus fuyuanensis</name>
    <dbReference type="NCBI Taxonomy" id="2486022"/>
    <lineage>
        <taxon>Bacteria</taxon>
        <taxon>Bacillati</taxon>
        <taxon>Bacillota</taxon>
        <taxon>Bacilli</taxon>
        <taxon>Lactobacillales</taxon>
        <taxon>Lactobacillaceae</taxon>
        <taxon>Levilactobacillus</taxon>
    </lineage>
</organism>
<keyword evidence="3" id="KW-0472">Membrane</keyword>
<keyword evidence="3" id="KW-1133">Transmembrane helix</keyword>
<proteinExistence type="predicted"/>
<keyword evidence="2" id="KW-0178">Competence</keyword>
<protein>
    <submittedName>
        <fullName evidence="4">Type II secretion system protein</fullName>
    </submittedName>
</protein>
<dbReference type="InterPro" id="IPR045584">
    <property type="entry name" value="Pilin-like"/>
</dbReference>